<keyword evidence="2 6" id="KW-0963">Cytoplasm</keyword>
<reference evidence="7 8" key="1">
    <citation type="submission" date="2017-08" db="EMBL/GenBank/DDBJ databases">
        <title>Fine stratification of microbial communities through a metagenomic profile of the photic zone.</title>
        <authorList>
            <person name="Haro-Moreno J.M."/>
            <person name="Lopez-Perez M."/>
            <person name="De La Torre J."/>
            <person name="Picazo A."/>
            <person name="Camacho A."/>
            <person name="Rodriguez-Valera F."/>
        </authorList>
    </citation>
    <scope>NUCLEOTIDE SEQUENCE [LARGE SCALE GENOMIC DNA]</scope>
    <source>
        <strain evidence="7">MED-G24</strain>
    </source>
</reference>
<dbReference type="PANTHER" id="PTHR34137">
    <property type="entry name" value="EXODEOXYRIBONUCLEASE 7 SMALL SUBUNIT"/>
    <property type="match status" value="1"/>
</dbReference>
<dbReference type="HAMAP" id="MF_00337">
    <property type="entry name" value="Exonuc_7_S"/>
    <property type="match status" value="1"/>
</dbReference>
<organism evidence="7 8">
    <name type="scientific">OM182 bacterium MED-G24</name>
    <dbReference type="NCBI Taxonomy" id="1986255"/>
    <lineage>
        <taxon>Bacteria</taxon>
        <taxon>Pseudomonadati</taxon>
        <taxon>Pseudomonadota</taxon>
        <taxon>Gammaproteobacteria</taxon>
        <taxon>OMG group</taxon>
        <taxon>OM182 clade</taxon>
    </lineage>
</organism>
<dbReference type="GO" id="GO:0008855">
    <property type="term" value="F:exodeoxyribonuclease VII activity"/>
    <property type="evidence" value="ECO:0007669"/>
    <property type="project" value="UniProtKB-UniRule"/>
</dbReference>
<dbReference type="GO" id="GO:0006308">
    <property type="term" value="P:DNA catabolic process"/>
    <property type="evidence" value="ECO:0007669"/>
    <property type="project" value="UniProtKB-UniRule"/>
</dbReference>
<accession>A0A2A5WUY9</accession>
<dbReference type="GO" id="GO:0005829">
    <property type="term" value="C:cytosol"/>
    <property type="evidence" value="ECO:0007669"/>
    <property type="project" value="TreeGrafter"/>
</dbReference>
<evidence type="ECO:0000256" key="4">
    <source>
        <dbReference type="ARBA" id="ARBA00022801"/>
    </source>
</evidence>
<dbReference type="EMBL" id="NTKD01000013">
    <property type="protein sequence ID" value="PDH40312.1"/>
    <property type="molecule type" value="Genomic_DNA"/>
</dbReference>
<comment type="caution">
    <text evidence="7">The sequence shown here is derived from an EMBL/GenBank/DDBJ whole genome shotgun (WGS) entry which is preliminary data.</text>
</comment>
<comment type="similarity">
    <text evidence="1 6">Belongs to the XseB family.</text>
</comment>
<evidence type="ECO:0000256" key="5">
    <source>
        <dbReference type="ARBA" id="ARBA00022839"/>
    </source>
</evidence>
<dbReference type="Proteomes" id="UP000219327">
    <property type="component" value="Unassembled WGS sequence"/>
</dbReference>
<evidence type="ECO:0000256" key="1">
    <source>
        <dbReference type="ARBA" id="ARBA00009998"/>
    </source>
</evidence>
<dbReference type="AlphaFoldDB" id="A0A2A5WUY9"/>
<proteinExistence type="inferred from homology"/>
<dbReference type="Pfam" id="PF02609">
    <property type="entry name" value="Exonuc_VII_S"/>
    <property type="match status" value="1"/>
</dbReference>
<dbReference type="PANTHER" id="PTHR34137:SF1">
    <property type="entry name" value="EXODEOXYRIBONUCLEASE 7 SMALL SUBUNIT"/>
    <property type="match status" value="1"/>
</dbReference>
<dbReference type="NCBIfam" id="NF002140">
    <property type="entry name" value="PRK00977.1-4"/>
    <property type="match status" value="1"/>
</dbReference>
<dbReference type="GO" id="GO:0009318">
    <property type="term" value="C:exodeoxyribonuclease VII complex"/>
    <property type="evidence" value="ECO:0007669"/>
    <property type="project" value="UniProtKB-UniRule"/>
</dbReference>
<protein>
    <recommendedName>
        <fullName evidence="6">Exodeoxyribonuclease 7 small subunit</fullName>
        <ecNumber evidence="6">3.1.11.6</ecNumber>
    </recommendedName>
    <alternativeName>
        <fullName evidence="6">Exodeoxyribonuclease VII small subunit</fullName>
        <shortName evidence="6">Exonuclease VII small subunit</shortName>
    </alternativeName>
</protein>
<evidence type="ECO:0000313" key="8">
    <source>
        <dbReference type="Proteomes" id="UP000219327"/>
    </source>
</evidence>
<name>A0A2A5WUY9_9GAMM</name>
<comment type="subcellular location">
    <subcellularLocation>
        <location evidence="6">Cytoplasm</location>
    </subcellularLocation>
</comment>
<dbReference type="NCBIfam" id="TIGR01280">
    <property type="entry name" value="xseB"/>
    <property type="match status" value="1"/>
</dbReference>
<sequence length="79" mass="9025">MAKEKTPYPFENALERLEALVVRMESGDLSLEESMHTFEEGVKLTRECQQALQEAELKVNELVKKQGEVSLVPFDADDR</sequence>
<evidence type="ECO:0000256" key="2">
    <source>
        <dbReference type="ARBA" id="ARBA00022490"/>
    </source>
</evidence>
<keyword evidence="5 6" id="KW-0269">Exonuclease</keyword>
<dbReference type="InterPro" id="IPR037004">
    <property type="entry name" value="Exonuc_VII_ssu_sf"/>
</dbReference>
<dbReference type="Gene3D" id="1.10.287.1040">
    <property type="entry name" value="Exonuclease VII, small subunit"/>
    <property type="match status" value="1"/>
</dbReference>
<dbReference type="EC" id="3.1.11.6" evidence="6"/>
<keyword evidence="3 6" id="KW-0540">Nuclease</keyword>
<gene>
    <name evidence="6" type="primary">xseB</name>
    <name evidence="7" type="ORF">CNE99_03875</name>
</gene>
<evidence type="ECO:0000256" key="6">
    <source>
        <dbReference type="HAMAP-Rule" id="MF_00337"/>
    </source>
</evidence>
<dbReference type="SUPFAM" id="SSF116842">
    <property type="entry name" value="XseB-like"/>
    <property type="match status" value="1"/>
</dbReference>
<comment type="catalytic activity">
    <reaction evidence="6">
        <text>Exonucleolytic cleavage in either 5'- to 3'- or 3'- to 5'-direction to yield nucleoside 5'-phosphates.</text>
        <dbReference type="EC" id="3.1.11.6"/>
    </reaction>
</comment>
<evidence type="ECO:0000256" key="3">
    <source>
        <dbReference type="ARBA" id="ARBA00022722"/>
    </source>
</evidence>
<comment type="subunit">
    <text evidence="6">Heterooligomer composed of large and small subunits.</text>
</comment>
<dbReference type="InterPro" id="IPR003761">
    <property type="entry name" value="Exonuc_VII_S"/>
</dbReference>
<comment type="function">
    <text evidence="6">Bidirectionally degrades single-stranded DNA into large acid-insoluble oligonucleotides, which are then degraded further into small acid-soluble oligonucleotides.</text>
</comment>
<keyword evidence="4 6" id="KW-0378">Hydrolase</keyword>
<evidence type="ECO:0000313" key="7">
    <source>
        <dbReference type="EMBL" id="PDH40312.1"/>
    </source>
</evidence>